<dbReference type="NCBIfam" id="TIGR00613">
    <property type="entry name" value="reco"/>
    <property type="match status" value="1"/>
</dbReference>
<evidence type="ECO:0000256" key="3">
    <source>
        <dbReference type="ARBA" id="ARBA00022763"/>
    </source>
</evidence>
<dbReference type="Proteomes" id="UP000228560">
    <property type="component" value="Unassembled WGS sequence"/>
</dbReference>
<dbReference type="InterPro" id="IPR003717">
    <property type="entry name" value="RecO"/>
</dbReference>
<dbReference type="GO" id="GO:0006310">
    <property type="term" value="P:DNA recombination"/>
    <property type="evidence" value="ECO:0007669"/>
    <property type="project" value="UniProtKB-UniRule"/>
</dbReference>
<dbReference type="Proteomes" id="UP000182763">
    <property type="component" value="Unassembled WGS sequence"/>
</dbReference>
<evidence type="ECO:0000313" key="13">
    <source>
        <dbReference type="Proteomes" id="UP000182763"/>
    </source>
</evidence>
<feature type="domain" description="DNA replication/recombination mediator RecO N-terminal" evidence="8">
    <location>
        <begin position="1"/>
        <end position="78"/>
    </location>
</feature>
<evidence type="ECO:0000256" key="6">
    <source>
        <dbReference type="ARBA" id="ARBA00033409"/>
    </source>
</evidence>
<dbReference type="SUPFAM" id="SSF57863">
    <property type="entry name" value="ArfGap/RecO-like zinc finger"/>
    <property type="match status" value="1"/>
</dbReference>
<accession>A0A2M7K9B5</accession>
<dbReference type="SUPFAM" id="SSF50249">
    <property type="entry name" value="Nucleic acid-binding proteins"/>
    <property type="match status" value="1"/>
</dbReference>
<dbReference type="PANTHER" id="PTHR33991">
    <property type="entry name" value="DNA REPAIR PROTEIN RECO"/>
    <property type="match status" value="1"/>
</dbReference>
<accession>A0A2M8CD51</accession>
<name>A0A1J5GPI1_9BACT</name>
<reference evidence="9 13" key="1">
    <citation type="journal article" date="2016" name="Environ. Microbiol.">
        <title>Genomic resolution of a cold subsurface aquifer community provides metabolic insights for novel microbes adapted to high CO concentrations.</title>
        <authorList>
            <person name="Probst A.J."/>
            <person name="Castelle C.J."/>
            <person name="Singh A."/>
            <person name="Brown C.T."/>
            <person name="Anantharaman K."/>
            <person name="Sharon I."/>
            <person name="Hug L.A."/>
            <person name="Burstein D."/>
            <person name="Emerson J.B."/>
            <person name="Thomas B.C."/>
            <person name="Banfield J.F."/>
        </authorList>
    </citation>
    <scope>NUCLEOTIDE SEQUENCE [LARGE SCALE GENOMIC DNA]</scope>
    <source>
        <strain evidence="9">CG2_30_33_13</strain>
    </source>
</reference>
<evidence type="ECO:0000256" key="2">
    <source>
        <dbReference type="ARBA" id="ARBA00021310"/>
    </source>
</evidence>
<evidence type="ECO:0000313" key="11">
    <source>
        <dbReference type="EMBL" id="PIY33165.1"/>
    </source>
</evidence>
<dbReference type="PANTHER" id="PTHR33991:SF1">
    <property type="entry name" value="DNA REPAIR PROTEIN RECO"/>
    <property type="match status" value="1"/>
</dbReference>
<dbReference type="GO" id="GO:0006302">
    <property type="term" value="P:double-strand break repair"/>
    <property type="evidence" value="ECO:0007669"/>
    <property type="project" value="TreeGrafter"/>
</dbReference>
<dbReference type="Proteomes" id="UP000231493">
    <property type="component" value="Unassembled WGS sequence"/>
</dbReference>
<dbReference type="EMBL" id="MNYY01000096">
    <property type="protein sequence ID" value="OIP69750.1"/>
    <property type="molecule type" value="Genomic_DNA"/>
</dbReference>
<reference evidence="10" key="2">
    <citation type="submission" date="2017-09" db="EMBL/GenBank/DDBJ databases">
        <title>Depth-based differentiation of microbial function through sediment-hosted aquifers and enrichment of novel symbionts in the deep terrestrial subsurface.</title>
        <authorList>
            <person name="Probst A.J."/>
            <person name="Ladd B."/>
            <person name="Jarett J.K."/>
            <person name="Geller-Mcgrath D.E."/>
            <person name="Sieber C.M.K."/>
            <person name="Emerson J.B."/>
            <person name="Anantharaman K."/>
            <person name="Thomas B.C."/>
            <person name="Malmstrom R."/>
            <person name="Stieglmeier M."/>
            <person name="Klingl A."/>
            <person name="Woyke T."/>
            <person name="Ryan C.M."/>
            <person name="Banfield J.F."/>
        </authorList>
    </citation>
    <scope>NUCLEOTIDE SEQUENCE</scope>
    <source>
        <strain evidence="10">CG_4_8_14_3_um_filter_34_18</strain>
    </source>
</reference>
<gene>
    <name evidence="7 10" type="primary">recO</name>
    <name evidence="9" type="ORF">AUK42_04835</name>
    <name evidence="12" type="ORF">CO097_03955</name>
    <name evidence="11" type="ORF">COZ07_03200</name>
    <name evidence="10" type="ORF">COZ58_02795</name>
</gene>
<dbReference type="AlphaFoldDB" id="A0A1J5GPI1"/>
<keyword evidence="3 7" id="KW-0227">DNA damage</keyword>
<sequence>MLYKTEGIVLKSIEYEEADKIVTIYSKNFGKIQAIAKGVRKTKSKFGSSLEILTYAIFLIYKGRNVDIISQTEILESFFSTSREVVKFAFAANCVEIVDKLTEERETNIGLFNLLKEVLHYLRKTNDPKLLTLSFRWQVMSILGYKPSLHHCCRCDKTINDQKEVYFNIKEGGVICHNCISKNKEGCIQISLYFLKLSRKLLITPLSVISKATIPDIRIKELEKITNLFLTYYSEKRFKTETFLKSLKKD</sequence>
<evidence type="ECO:0000313" key="9">
    <source>
        <dbReference type="EMBL" id="OIP69750.1"/>
    </source>
</evidence>
<dbReference type="EMBL" id="PFIP01000051">
    <property type="protein sequence ID" value="PIX34729.1"/>
    <property type="molecule type" value="Genomic_DNA"/>
</dbReference>
<organism evidence="9 13">
    <name type="scientific">Candidatus Infernicultor aquiphilus</name>
    <dbReference type="NCBI Taxonomy" id="1805029"/>
    <lineage>
        <taxon>Bacteria</taxon>
        <taxon>Pseudomonadati</taxon>
        <taxon>Atribacterota</taxon>
        <taxon>Candidatus Phoenicimicrobiia</taxon>
        <taxon>Candidatus Pheonicimicrobiales</taxon>
        <taxon>Candidatus Phoenicimicrobiaceae</taxon>
        <taxon>Candidatus Infernicultor</taxon>
    </lineage>
</organism>
<evidence type="ECO:0000256" key="7">
    <source>
        <dbReference type="HAMAP-Rule" id="MF_00201"/>
    </source>
</evidence>
<keyword evidence="4 7" id="KW-0233">DNA recombination</keyword>
<comment type="similarity">
    <text evidence="1 7">Belongs to the RecO family.</text>
</comment>
<dbReference type="Gene3D" id="2.40.50.140">
    <property type="entry name" value="Nucleic acid-binding proteins"/>
    <property type="match status" value="1"/>
</dbReference>
<evidence type="ECO:0000256" key="4">
    <source>
        <dbReference type="ARBA" id="ARBA00023172"/>
    </source>
</evidence>
<dbReference type="STRING" id="1805029.AUK42_04835"/>
<dbReference type="GO" id="GO:0043590">
    <property type="term" value="C:bacterial nucleoid"/>
    <property type="evidence" value="ECO:0007669"/>
    <property type="project" value="TreeGrafter"/>
</dbReference>
<evidence type="ECO:0000313" key="14">
    <source>
        <dbReference type="Proteomes" id="UP000228560"/>
    </source>
</evidence>
<reference evidence="14 15" key="3">
    <citation type="submission" date="2017-09" db="EMBL/GenBank/DDBJ databases">
        <title>Depth-based differentiation of microbial function through sediment-hosted aquifers and enrichment of novel symbionts in the deep terrestrial subsurface.</title>
        <authorList>
            <person name="Probst A.J."/>
            <person name="Ladd B."/>
            <person name="Jarett J.K."/>
            <person name="Geller-Mcgrath D.E."/>
            <person name="Sieber C.M."/>
            <person name="Emerson J.B."/>
            <person name="Anantharaman K."/>
            <person name="Thomas B.C."/>
            <person name="Malmstrom R."/>
            <person name="Stieglmeier M."/>
            <person name="Klingl A."/>
            <person name="Woyke T."/>
            <person name="Ryan C.M."/>
            <person name="Banfield J.F."/>
        </authorList>
    </citation>
    <scope>NUCLEOTIDE SEQUENCE [LARGE SCALE GENOMIC DNA]</scope>
    <source>
        <strain evidence="11">CG_4_10_14_3_um_filter_34_13</strain>
        <strain evidence="12">CG_4_9_14_3_um_filter_33_16</strain>
    </source>
</reference>
<dbReference type="InterPro" id="IPR042242">
    <property type="entry name" value="RecO_C"/>
</dbReference>
<comment type="caution">
    <text evidence="9">The sequence shown here is derived from an EMBL/GenBank/DDBJ whole genome shotgun (WGS) entry which is preliminary data.</text>
</comment>
<dbReference type="Pfam" id="PF02565">
    <property type="entry name" value="RecO_C"/>
    <property type="match status" value="1"/>
</dbReference>
<dbReference type="HAMAP" id="MF_00201">
    <property type="entry name" value="RecO"/>
    <property type="match status" value="1"/>
</dbReference>
<dbReference type="Proteomes" id="UP000230646">
    <property type="component" value="Unassembled WGS sequence"/>
</dbReference>
<dbReference type="InterPro" id="IPR037278">
    <property type="entry name" value="ARFGAP/RecO"/>
</dbReference>
<evidence type="ECO:0000256" key="1">
    <source>
        <dbReference type="ARBA" id="ARBA00007452"/>
    </source>
</evidence>
<dbReference type="RefSeq" id="WP_406607152.1">
    <property type="nucleotide sequence ID" value="NZ_PFKO01000115.1"/>
</dbReference>
<comment type="function">
    <text evidence="7">Involved in DNA repair and RecF pathway recombination.</text>
</comment>
<evidence type="ECO:0000256" key="5">
    <source>
        <dbReference type="ARBA" id="ARBA00023204"/>
    </source>
</evidence>
<dbReference type="Gene3D" id="1.20.1440.120">
    <property type="entry name" value="Recombination protein O, C-terminal domain"/>
    <property type="match status" value="1"/>
</dbReference>
<evidence type="ECO:0000313" key="12">
    <source>
        <dbReference type="EMBL" id="PJB56980.1"/>
    </source>
</evidence>
<proteinExistence type="inferred from homology"/>
<evidence type="ECO:0000259" key="8">
    <source>
        <dbReference type="Pfam" id="PF11967"/>
    </source>
</evidence>
<evidence type="ECO:0000313" key="10">
    <source>
        <dbReference type="EMBL" id="PIX34729.1"/>
    </source>
</evidence>
<accession>A0A2M7PRJ2</accession>
<accession>A0A1J5GPI1</accession>
<dbReference type="InterPro" id="IPR022572">
    <property type="entry name" value="DNA_rep/recomb_RecO_N"/>
</dbReference>
<keyword evidence="5 7" id="KW-0234">DNA repair</keyword>
<dbReference type="EMBL" id="PFKO01000115">
    <property type="protein sequence ID" value="PIY33165.1"/>
    <property type="molecule type" value="Genomic_DNA"/>
</dbReference>
<dbReference type="InterPro" id="IPR012340">
    <property type="entry name" value="NA-bd_OB-fold"/>
</dbReference>
<dbReference type="EMBL" id="PFTV01000096">
    <property type="protein sequence ID" value="PJB56980.1"/>
    <property type="molecule type" value="Genomic_DNA"/>
</dbReference>
<protein>
    <recommendedName>
        <fullName evidence="2 7">DNA repair protein RecO</fullName>
    </recommendedName>
    <alternativeName>
        <fullName evidence="6 7">Recombination protein O</fullName>
    </alternativeName>
</protein>
<dbReference type="Pfam" id="PF11967">
    <property type="entry name" value="RecO_N"/>
    <property type="match status" value="1"/>
</dbReference>
<evidence type="ECO:0000313" key="15">
    <source>
        <dbReference type="Proteomes" id="UP000230646"/>
    </source>
</evidence>